<keyword evidence="2" id="KW-1185">Reference proteome</keyword>
<name>A0A3P8EA48_9TREM</name>
<dbReference type="EMBL" id="UZAL01028750">
    <property type="protein sequence ID" value="VDP43448.1"/>
    <property type="molecule type" value="Genomic_DNA"/>
</dbReference>
<sequence>MLPEHINPVWSGLVKTLVLMTSWVTKTFMCAMVICNNPFIKFLIHITQWCNHRIGKFEKSDSNGFTKNKLYNITINYNEYL</sequence>
<evidence type="ECO:0000313" key="1">
    <source>
        <dbReference type="EMBL" id="VDP43448.1"/>
    </source>
</evidence>
<dbReference type="AlphaFoldDB" id="A0A3P8EA48"/>
<protein>
    <submittedName>
        <fullName evidence="1">Uncharacterized protein</fullName>
    </submittedName>
</protein>
<proteinExistence type="predicted"/>
<reference evidence="1 2" key="1">
    <citation type="submission" date="2018-11" db="EMBL/GenBank/DDBJ databases">
        <authorList>
            <consortium name="Pathogen Informatics"/>
        </authorList>
    </citation>
    <scope>NUCLEOTIDE SEQUENCE [LARGE SCALE GENOMIC DNA]</scope>
    <source>
        <strain>Denwood</strain>
        <strain evidence="2">Zambia</strain>
    </source>
</reference>
<gene>
    <name evidence="1" type="ORF">SMTD_LOCUS8194</name>
</gene>
<accession>A0A3P8EA48</accession>
<organism evidence="1 2">
    <name type="scientific">Schistosoma mattheei</name>
    <dbReference type="NCBI Taxonomy" id="31246"/>
    <lineage>
        <taxon>Eukaryota</taxon>
        <taxon>Metazoa</taxon>
        <taxon>Spiralia</taxon>
        <taxon>Lophotrochozoa</taxon>
        <taxon>Platyhelminthes</taxon>
        <taxon>Trematoda</taxon>
        <taxon>Digenea</taxon>
        <taxon>Strigeidida</taxon>
        <taxon>Schistosomatoidea</taxon>
        <taxon>Schistosomatidae</taxon>
        <taxon>Schistosoma</taxon>
    </lineage>
</organism>
<dbReference type="Proteomes" id="UP000269396">
    <property type="component" value="Unassembled WGS sequence"/>
</dbReference>
<evidence type="ECO:0000313" key="2">
    <source>
        <dbReference type="Proteomes" id="UP000269396"/>
    </source>
</evidence>